<dbReference type="AlphaFoldDB" id="A0A238UWQ3"/>
<keyword evidence="4" id="KW-1185">Reference proteome</keyword>
<evidence type="ECO:0000313" key="2">
    <source>
        <dbReference type="EMBL" id="TBN52807.1"/>
    </source>
</evidence>
<reference evidence="2 4" key="3">
    <citation type="submission" date="2019-02" db="EMBL/GenBank/DDBJ databases">
        <authorList>
            <person name="Zhang G."/>
        </authorList>
    </citation>
    <scope>NUCLEOTIDE SEQUENCE [LARGE SCALE GENOMIC DNA]</scope>
    <source>
        <strain evidence="2 4">CMB17</strain>
    </source>
</reference>
<dbReference type="InterPro" id="IPR021955">
    <property type="entry name" value="DUF3572"/>
</dbReference>
<dbReference type="EMBL" id="SIRL01000001">
    <property type="protein sequence ID" value="TBN52807.1"/>
    <property type="molecule type" value="Genomic_DNA"/>
</dbReference>
<accession>A0A238UWQ3</accession>
<proteinExistence type="predicted"/>
<gene>
    <name evidence="2" type="ORF">EYF88_00960</name>
    <name evidence="1" type="ORF">SAMN06265378_101429</name>
</gene>
<dbReference type="Proteomes" id="UP000198409">
    <property type="component" value="Unassembled WGS sequence"/>
</dbReference>
<protein>
    <submittedName>
        <fullName evidence="2">DUF3572 family protein</fullName>
    </submittedName>
</protein>
<dbReference type="RefSeq" id="WP_089386517.1">
    <property type="nucleotide sequence ID" value="NZ_FZNM01000001.1"/>
</dbReference>
<evidence type="ECO:0000313" key="1">
    <source>
        <dbReference type="EMBL" id="SNR25659.1"/>
    </source>
</evidence>
<sequence length="95" mass="10291">MTYTRESAQELATAVLLHLAERPDLIQDFLGQTGLDAGALRKVATSPDIALHVLDYVLEDDRRVLDAARDVQVAPGDLMQARTALAGPGSYGWEV</sequence>
<evidence type="ECO:0000313" key="3">
    <source>
        <dbReference type="Proteomes" id="UP000198409"/>
    </source>
</evidence>
<reference evidence="1" key="1">
    <citation type="submission" date="2017-06" db="EMBL/GenBank/DDBJ databases">
        <authorList>
            <person name="Kim H.J."/>
            <person name="Triplett B.A."/>
        </authorList>
    </citation>
    <scope>NUCLEOTIDE SEQUENCE [LARGE SCALE GENOMIC DNA]</scope>
    <source>
        <strain evidence="1">DSM 26170</strain>
    </source>
</reference>
<dbReference type="EMBL" id="FZNM01000001">
    <property type="protein sequence ID" value="SNR25659.1"/>
    <property type="molecule type" value="Genomic_DNA"/>
</dbReference>
<dbReference type="Proteomes" id="UP000292859">
    <property type="component" value="Unassembled WGS sequence"/>
</dbReference>
<evidence type="ECO:0000313" key="4">
    <source>
        <dbReference type="Proteomes" id="UP000292859"/>
    </source>
</evidence>
<dbReference type="Pfam" id="PF12096">
    <property type="entry name" value="DUF3572"/>
    <property type="match status" value="1"/>
</dbReference>
<name>A0A238UWQ3_9RHOB</name>
<organism evidence="1 3">
    <name type="scientific">Paracoccus sediminis</name>
    <dbReference type="NCBI Taxonomy" id="1214787"/>
    <lineage>
        <taxon>Bacteria</taxon>
        <taxon>Pseudomonadati</taxon>
        <taxon>Pseudomonadota</taxon>
        <taxon>Alphaproteobacteria</taxon>
        <taxon>Rhodobacterales</taxon>
        <taxon>Paracoccaceae</taxon>
        <taxon>Paracoccus</taxon>
    </lineage>
</organism>
<reference evidence="3" key="2">
    <citation type="submission" date="2017-06" db="EMBL/GenBank/DDBJ databases">
        <authorList>
            <person name="Varghese N."/>
            <person name="Submissions S."/>
        </authorList>
    </citation>
    <scope>NUCLEOTIDE SEQUENCE [LARGE SCALE GENOMIC DNA]</scope>
    <source>
        <strain evidence="3">DSM 26170</strain>
    </source>
</reference>
<dbReference type="OrthoDB" id="7356934at2"/>